<organism evidence="3 4">
    <name type="scientific">Romanomermis culicivorax</name>
    <name type="common">Nematode worm</name>
    <dbReference type="NCBI Taxonomy" id="13658"/>
    <lineage>
        <taxon>Eukaryota</taxon>
        <taxon>Metazoa</taxon>
        <taxon>Ecdysozoa</taxon>
        <taxon>Nematoda</taxon>
        <taxon>Enoplea</taxon>
        <taxon>Dorylaimia</taxon>
        <taxon>Mermithida</taxon>
        <taxon>Mermithoidea</taxon>
        <taxon>Mermithidae</taxon>
        <taxon>Romanomermis</taxon>
    </lineage>
</organism>
<feature type="compositionally biased region" description="Basic and acidic residues" evidence="2">
    <location>
        <begin position="126"/>
        <end position="139"/>
    </location>
</feature>
<dbReference type="GO" id="GO:0000785">
    <property type="term" value="C:chromatin"/>
    <property type="evidence" value="ECO:0007669"/>
    <property type="project" value="TreeGrafter"/>
</dbReference>
<dbReference type="GO" id="GO:0007062">
    <property type="term" value="P:sister chromatid cohesion"/>
    <property type="evidence" value="ECO:0007669"/>
    <property type="project" value="TreeGrafter"/>
</dbReference>
<dbReference type="PANTHER" id="PTHR11199">
    <property type="entry name" value="STROMAL ANTIGEN"/>
    <property type="match status" value="1"/>
</dbReference>
<dbReference type="GO" id="GO:0008278">
    <property type="term" value="C:cohesin complex"/>
    <property type="evidence" value="ECO:0007669"/>
    <property type="project" value="TreeGrafter"/>
</dbReference>
<dbReference type="WBParaSite" id="nRc.2.0.1.t32404-RA">
    <property type="protein sequence ID" value="nRc.2.0.1.t32404-RA"/>
    <property type="gene ID" value="nRc.2.0.1.g32404"/>
</dbReference>
<evidence type="ECO:0000313" key="3">
    <source>
        <dbReference type="Proteomes" id="UP000887565"/>
    </source>
</evidence>
<dbReference type="AlphaFoldDB" id="A0A915K260"/>
<feature type="region of interest" description="Disordered" evidence="2">
    <location>
        <begin position="116"/>
        <end position="139"/>
    </location>
</feature>
<dbReference type="GO" id="GO:0005634">
    <property type="term" value="C:nucleus"/>
    <property type="evidence" value="ECO:0007669"/>
    <property type="project" value="TreeGrafter"/>
</dbReference>
<dbReference type="InterPro" id="IPR039662">
    <property type="entry name" value="Cohesin_Scc3/SA"/>
</dbReference>
<dbReference type="PANTHER" id="PTHR11199:SF0">
    <property type="entry name" value="LD34181P-RELATED"/>
    <property type="match status" value="1"/>
</dbReference>
<evidence type="ECO:0000313" key="4">
    <source>
        <dbReference type="WBParaSite" id="nRc.2.0.1.t32404-RA"/>
    </source>
</evidence>
<protein>
    <submittedName>
        <fullName evidence="4">Uncharacterized protein</fullName>
    </submittedName>
</protein>
<sequence>MIATDIRCSVSSSFERFHREGIDFAAHGDRHTNEAVLPPPNLTFLDVLSELANKLIKQDKRVILQYLTGQINCPSNADAKWQSFILYRNCLLQGEDVQLPMVANITAPQQAVSVMKRSRGRPSKISSKERYDASSENTRDDWRATDLHSPFLKTALVRLQKIPLNGMKDSLIILYVKHCKLGLAI</sequence>
<reference evidence="4" key="1">
    <citation type="submission" date="2022-11" db="UniProtKB">
        <authorList>
            <consortium name="WormBaseParasite"/>
        </authorList>
    </citation>
    <scope>IDENTIFICATION</scope>
</reference>
<name>A0A915K260_ROMCU</name>
<evidence type="ECO:0000256" key="2">
    <source>
        <dbReference type="SAM" id="MobiDB-lite"/>
    </source>
</evidence>
<accession>A0A915K260</accession>
<proteinExistence type="inferred from homology"/>
<keyword evidence="3" id="KW-1185">Reference proteome</keyword>
<comment type="similarity">
    <text evidence="1">Belongs to the SCC3 family.</text>
</comment>
<evidence type="ECO:0000256" key="1">
    <source>
        <dbReference type="ARBA" id="ARBA00005486"/>
    </source>
</evidence>
<dbReference type="GO" id="GO:0003682">
    <property type="term" value="F:chromatin binding"/>
    <property type="evidence" value="ECO:0007669"/>
    <property type="project" value="TreeGrafter"/>
</dbReference>
<dbReference type="Proteomes" id="UP000887565">
    <property type="component" value="Unplaced"/>
</dbReference>